<dbReference type="EMBL" id="CAJVQC010128777">
    <property type="protein sequence ID" value="CAG8841045.1"/>
    <property type="molecule type" value="Genomic_DNA"/>
</dbReference>
<name>A0ACA9SIN3_9GLOM</name>
<gene>
    <name evidence="1" type="ORF">RPERSI_LOCUS31694</name>
</gene>
<proteinExistence type="predicted"/>
<feature type="non-terminal residue" evidence="1">
    <location>
        <position position="98"/>
    </location>
</feature>
<dbReference type="Proteomes" id="UP000789920">
    <property type="component" value="Unassembled WGS sequence"/>
</dbReference>
<comment type="caution">
    <text evidence="1">The sequence shown here is derived from an EMBL/GenBank/DDBJ whole genome shotgun (WGS) entry which is preliminary data.</text>
</comment>
<reference evidence="1" key="1">
    <citation type="submission" date="2021-06" db="EMBL/GenBank/DDBJ databases">
        <authorList>
            <person name="Kallberg Y."/>
            <person name="Tangrot J."/>
            <person name="Rosling A."/>
        </authorList>
    </citation>
    <scope>NUCLEOTIDE SEQUENCE</scope>
    <source>
        <strain evidence="1">MA461A</strain>
    </source>
</reference>
<sequence length="98" mass="11322">QEAESLSRTKEKEEPKEEETSLEMPDEQEIRDISHNTDNEIEDTQKDAEQATTFSEAKLTTRDELAIDSPFFKDNDKENNSPHKNTSSEIPMEKDFTT</sequence>
<evidence type="ECO:0000313" key="1">
    <source>
        <dbReference type="EMBL" id="CAG8841045.1"/>
    </source>
</evidence>
<accession>A0ACA9SIN3</accession>
<evidence type="ECO:0000313" key="2">
    <source>
        <dbReference type="Proteomes" id="UP000789920"/>
    </source>
</evidence>
<feature type="non-terminal residue" evidence="1">
    <location>
        <position position="1"/>
    </location>
</feature>
<protein>
    <submittedName>
        <fullName evidence="1">32223_t:CDS:1</fullName>
    </submittedName>
</protein>
<keyword evidence="2" id="KW-1185">Reference proteome</keyword>
<organism evidence="1 2">
    <name type="scientific">Racocetra persica</name>
    <dbReference type="NCBI Taxonomy" id="160502"/>
    <lineage>
        <taxon>Eukaryota</taxon>
        <taxon>Fungi</taxon>
        <taxon>Fungi incertae sedis</taxon>
        <taxon>Mucoromycota</taxon>
        <taxon>Glomeromycotina</taxon>
        <taxon>Glomeromycetes</taxon>
        <taxon>Diversisporales</taxon>
        <taxon>Gigasporaceae</taxon>
        <taxon>Racocetra</taxon>
    </lineage>
</organism>